<protein>
    <recommendedName>
        <fullName evidence="2">NADP-dependent oxidoreductase domain-containing protein</fullName>
    </recommendedName>
</protein>
<dbReference type="RefSeq" id="WP_121826349.1">
    <property type="nucleotide sequence ID" value="NC_022785.1"/>
</dbReference>
<dbReference type="Proteomes" id="UP000281594">
    <property type="component" value="Unassembled WGS sequence"/>
</dbReference>
<dbReference type="GO" id="GO:0005829">
    <property type="term" value="C:cytosol"/>
    <property type="evidence" value="ECO:0007669"/>
    <property type="project" value="TreeGrafter"/>
</dbReference>
<dbReference type="CDD" id="cd19080">
    <property type="entry name" value="AKR_AKR9A_9B"/>
    <property type="match status" value="1"/>
</dbReference>
<dbReference type="AlphaFoldDB" id="A0A3L8QWF7"/>
<organism evidence="3 4">
    <name type="scientific">Streptomyces rapamycinicus (strain ATCC 29253 / DSM 41530 / NRRL 5491 / AYB-994)</name>
    <name type="common">Streptomyces hygroscopicus (strain ATCC 29253)</name>
    <dbReference type="NCBI Taxonomy" id="1343740"/>
    <lineage>
        <taxon>Bacteria</taxon>
        <taxon>Bacillati</taxon>
        <taxon>Actinomycetota</taxon>
        <taxon>Actinomycetes</taxon>
        <taxon>Kitasatosporales</taxon>
        <taxon>Streptomycetaceae</taxon>
        <taxon>Streptomyces</taxon>
        <taxon>Streptomyces violaceusniger group</taxon>
    </lineage>
</organism>
<dbReference type="Pfam" id="PF00248">
    <property type="entry name" value="Aldo_ket_red"/>
    <property type="match status" value="1"/>
</dbReference>
<dbReference type="PANTHER" id="PTHR43364">
    <property type="entry name" value="NADH-SPECIFIC METHYLGLYOXAL REDUCTASE-RELATED"/>
    <property type="match status" value="1"/>
</dbReference>
<reference evidence="3 4" key="1">
    <citation type="journal article" date="2018" name="J. Biol. Chem.">
        <title>Discovery of the actinoplanic acid pathway in Streptomyces rapamycinicus reveals a genetically conserved synergism with rapamycin.</title>
        <authorList>
            <person name="Mrak P."/>
            <person name="Krastel P."/>
            <person name="Pivk Lukancic P."/>
            <person name="Tao J."/>
            <person name="Pistorius D."/>
            <person name="Moore C.M."/>
        </authorList>
    </citation>
    <scope>NUCLEOTIDE SEQUENCE [LARGE SCALE GENOMIC DNA]</scope>
    <source>
        <strain evidence="3 4">NRRL 5491</strain>
    </source>
</reference>
<name>A0A3L8QWF7_STRRN</name>
<dbReference type="InterPro" id="IPR050523">
    <property type="entry name" value="AKR_Detox_Biosynth"/>
</dbReference>
<sequence length="347" mass="37105">MRYRYLGRSGLRVSTLSLGTGNFGAGWGHGATFSGAQDMYDEYRAAGGNFIDTSSNYQFGDAEVYLADMIASHRDEVVLATKYATGTTMDSGLQMTGNGRKSMVQSLEASLRRLKTDRVDLLWAHAPDYATPIEEIMSAFDDLVRSGKVLYAGLSNFPAWRVATGATIAAARGWAPLVAIQTEYSLVERAAERDLLPMAEGFGLGVLGYSPLGGGMLTGKYRRGETGRAQSSISQFLHKEEDDNKAATLDTVEAIAQEADVSAETVALSWSMAKGVVPIVGPRTTEQLKTNLAAAELHLSPEQIDRLDTVSALQLGYPHSMKTDPGAVQAVTGGKANLLDAPSLTIP</sequence>
<dbReference type="InterPro" id="IPR023210">
    <property type="entry name" value="NADP_OxRdtase_dom"/>
</dbReference>
<dbReference type="Gene3D" id="3.20.20.100">
    <property type="entry name" value="NADP-dependent oxidoreductase domain"/>
    <property type="match status" value="1"/>
</dbReference>
<evidence type="ECO:0000313" key="3">
    <source>
        <dbReference type="EMBL" id="RLV71654.1"/>
    </source>
</evidence>
<evidence type="ECO:0000313" key="4">
    <source>
        <dbReference type="Proteomes" id="UP000281594"/>
    </source>
</evidence>
<dbReference type="EMBL" id="QYCY01000004">
    <property type="protein sequence ID" value="RLV71654.1"/>
    <property type="molecule type" value="Genomic_DNA"/>
</dbReference>
<proteinExistence type="predicted"/>
<dbReference type="PANTHER" id="PTHR43364:SF4">
    <property type="entry name" value="NAD(P)-LINKED OXIDOREDUCTASE SUPERFAMILY PROTEIN"/>
    <property type="match status" value="1"/>
</dbReference>
<dbReference type="SUPFAM" id="SSF51430">
    <property type="entry name" value="NAD(P)-linked oxidoreductase"/>
    <property type="match status" value="1"/>
</dbReference>
<dbReference type="STRING" id="1343740.M271_50690"/>
<keyword evidence="1" id="KW-0560">Oxidoreductase</keyword>
<comment type="caution">
    <text evidence="3">The sequence shown here is derived from an EMBL/GenBank/DDBJ whole genome shotgun (WGS) entry which is preliminary data.</text>
</comment>
<evidence type="ECO:0000259" key="2">
    <source>
        <dbReference type="Pfam" id="PF00248"/>
    </source>
</evidence>
<dbReference type="GO" id="GO:0016491">
    <property type="term" value="F:oxidoreductase activity"/>
    <property type="evidence" value="ECO:0007669"/>
    <property type="project" value="UniProtKB-KW"/>
</dbReference>
<accession>A0A3L8QWF7</accession>
<feature type="domain" description="NADP-dependent oxidoreductase" evidence="2">
    <location>
        <begin position="16"/>
        <end position="310"/>
    </location>
</feature>
<dbReference type="InterPro" id="IPR036812">
    <property type="entry name" value="NAD(P)_OxRdtase_dom_sf"/>
</dbReference>
<gene>
    <name evidence="3" type="ORF">D3C57_144045</name>
</gene>
<evidence type="ECO:0000256" key="1">
    <source>
        <dbReference type="ARBA" id="ARBA00023002"/>
    </source>
</evidence>